<keyword evidence="3" id="KW-0645">Protease</keyword>
<feature type="transmembrane region" description="Helical" evidence="1">
    <location>
        <begin position="58"/>
        <end position="80"/>
    </location>
</feature>
<keyword evidence="1" id="KW-1133">Transmembrane helix</keyword>
<name>A0A1N7RMV5_9BURK</name>
<dbReference type="Proteomes" id="UP000195569">
    <property type="component" value="Unassembled WGS sequence"/>
</dbReference>
<dbReference type="OrthoDB" id="8942754at2"/>
<evidence type="ECO:0000313" key="4">
    <source>
        <dbReference type="Proteomes" id="UP000195569"/>
    </source>
</evidence>
<keyword evidence="4" id="KW-1185">Reference proteome</keyword>
<dbReference type="EMBL" id="CYGY02000009">
    <property type="protein sequence ID" value="SIT36454.1"/>
    <property type="molecule type" value="Genomic_DNA"/>
</dbReference>
<dbReference type="Gene3D" id="1.20.120.1220">
    <property type="match status" value="1"/>
</dbReference>
<dbReference type="Pfam" id="PF01478">
    <property type="entry name" value="Peptidase_A24"/>
    <property type="match status" value="1"/>
</dbReference>
<dbReference type="GO" id="GO:0006508">
    <property type="term" value="P:proteolysis"/>
    <property type="evidence" value="ECO:0007669"/>
    <property type="project" value="UniProtKB-KW"/>
</dbReference>
<keyword evidence="1" id="KW-0472">Membrane</keyword>
<proteinExistence type="predicted"/>
<organism evidence="3 4">
    <name type="scientific">Paraburkholderia piptadeniae</name>
    <dbReference type="NCBI Taxonomy" id="1701573"/>
    <lineage>
        <taxon>Bacteria</taxon>
        <taxon>Pseudomonadati</taxon>
        <taxon>Pseudomonadota</taxon>
        <taxon>Betaproteobacteria</taxon>
        <taxon>Burkholderiales</taxon>
        <taxon>Burkholderiaceae</taxon>
        <taxon>Paraburkholderia</taxon>
    </lineage>
</organism>
<gene>
    <name evidence="3" type="ORF">BN2476_90090</name>
</gene>
<keyword evidence="1" id="KW-0812">Transmembrane</keyword>
<evidence type="ECO:0000256" key="1">
    <source>
        <dbReference type="SAM" id="Phobius"/>
    </source>
</evidence>
<evidence type="ECO:0000313" key="3">
    <source>
        <dbReference type="EMBL" id="SIT36454.1"/>
    </source>
</evidence>
<protein>
    <submittedName>
        <fullName evidence="3">Flp pilus assembly protein, protease CpaA</fullName>
    </submittedName>
</protein>
<keyword evidence="3" id="KW-0378">Hydrolase</keyword>
<evidence type="ECO:0000259" key="2">
    <source>
        <dbReference type="Pfam" id="PF01478"/>
    </source>
</evidence>
<dbReference type="AlphaFoldDB" id="A0A1N7RMV5"/>
<feature type="transmembrane region" description="Helical" evidence="1">
    <location>
        <begin position="28"/>
        <end position="46"/>
    </location>
</feature>
<dbReference type="InterPro" id="IPR000045">
    <property type="entry name" value="Prepilin_IV_endopep_pep"/>
</dbReference>
<sequence length="164" mass="16749">MAAWIEILLFVAWTTTAAVSDLRHRRVANAWIAVGLAAAFACAFTVRAPFGVPPGRAALGALLGFAALLPFYALRVMGAADVKAFAVLGAWCGAHALPGLWVAATVMAGLHSLALLVATRTWPAAPGSGGLATFALRGHRATPYVTCLGVAALGVLASRCIRGG</sequence>
<feature type="domain" description="Prepilin type IV endopeptidase peptidase" evidence="2">
    <location>
        <begin position="8"/>
        <end position="112"/>
    </location>
</feature>
<reference evidence="3" key="1">
    <citation type="submission" date="2016-12" db="EMBL/GenBank/DDBJ databases">
        <authorList>
            <person name="Moulin L."/>
        </authorList>
    </citation>
    <scope>NUCLEOTIDE SEQUENCE [LARGE SCALE GENOMIC DNA]</scope>
    <source>
        <strain evidence="3">STM 7183</strain>
    </source>
</reference>
<dbReference type="RefSeq" id="WP_087732750.1">
    <property type="nucleotide sequence ID" value="NZ_CYGY02000009.1"/>
</dbReference>
<dbReference type="GO" id="GO:0016020">
    <property type="term" value="C:membrane"/>
    <property type="evidence" value="ECO:0007669"/>
    <property type="project" value="InterPro"/>
</dbReference>
<accession>A0A1N7RMV5</accession>
<dbReference type="GO" id="GO:0004190">
    <property type="term" value="F:aspartic-type endopeptidase activity"/>
    <property type="evidence" value="ECO:0007669"/>
    <property type="project" value="InterPro"/>
</dbReference>
<comment type="caution">
    <text evidence="3">The sequence shown here is derived from an EMBL/GenBank/DDBJ whole genome shotgun (WGS) entry which is preliminary data.</text>
</comment>